<dbReference type="EMBL" id="KN881020">
    <property type="protein sequence ID" value="KIY61186.1"/>
    <property type="molecule type" value="Genomic_DNA"/>
</dbReference>
<accession>A0A0D7AV97</accession>
<dbReference type="InterPro" id="IPR040521">
    <property type="entry name" value="KDZ"/>
</dbReference>
<dbReference type="Proteomes" id="UP000054007">
    <property type="component" value="Unassembled WGS sequence"/>
</dbReference>
<organism evidence="3 4">
    <name type="scientific">Cylindrobasidium torrendii FP15055 ss-10</name>
    <dbReference type="NCBI Taxonomy" id="1314674"/>
    <lineage>
        <taxon>Eukaryota</taxon>
        <taxon>Fungi</taxon>
        <taxon>Dikarya</taxon>
        <taxon>Basidiomycota</taxon>
        <taxon>Agaricomycotina</taxon>
        <taxon>Agaricomycetes</taxon>
        <taxon>Agaricomycetidae</taxon>
        <taxon>Agaricales</taxon>
        <taxon>Marasmiineae</taxon>
        <taxon>Physalacriaceae</taxon>
        <taxon>Cylindrobasidium</taxon>
    </lineage>
</organism>
<dbReference type="AlphaFoldDB" id="A0A0D7AV97"/>
<evidence type="ECO:0000313" key="3">
    <source>
        <dbReference type="EMBL" id="KIY61186.1"/>
    </source>
</evidence>
<proteinExistence type="predicted"/>
<sequence length="1009" mass="115345">MKDEVLQALFELEALDPNTVCSTCTVEHHTRLGLERSIRAKILEDLKDSHGVDLGAFPIPPIGPVPLPSASDPNHRLYRCNSCGVSVDCLTCCLKRHEQSPLHILMEWTGTHWVRTSLRELGQVVQLGHGGFSCPFPAKDVTKMTVLHTNGVHRINVRWCQCQQRKEKWRQCTSNAWYPSSWSYPETVSTFVCLKRFRLLNVLANTNIRDFVTTLERMTDPLGTSWVPARYSNFGIMFRQWAFMSRMRRSGLAFLAGGISTAPLGSAAVRCLACPRAGFNLPEGWRDVEDNLRYKYNLFLGLDANFRLENKMRPFAKHKDYTVLGDGLGVFGPLEGADGYKQHLRKYVSEDDVSQCASFAALMQRDSRFSRGLRVTGVGGCSCTRHETVRPMGLADLLKGERYSTMDFVWWGALHNEAVLRVMGSYDIGCQWKIHLFDRLEGMPDFMRTRQEDRPDIEISLPVWHGRGHRNGCEPAETLRNKPGAGMTDGEGVERVWSVTNQRAYATREMQPDTRHASLEDHFDRHNFQMNLRLSNILPRKLRTARLELARQTSNFKDVSRDIPTALKAAWMTDMRTWDDESHLPRLERSVSNPYESPWSDEDLSEKDIRQELDTLEKDELEELSAGQNGVPKRITTTRAFLKQMLELQQTQLRIHSLLAAKGRSSWGCDKKVTEARKSVAARLPHIRRLQQQFMPLALSLMEEADTADAAQCLRRGTQRVPPKEENIKLWLPSEIPSQLRRSFKETLFIAEAGLQRIACSDNLDAVRHYLFTKSHLLKHREDVSGQKAGTRSRTLLDDVKDRLRAAVLRYRTAQASLVSLTDTKRARPYRKLEKDDITTKFVLDHDGAAANRLANVVRGSTRKRVRGFTGNYRDEDEEDELDDGPREASGHSRRQMSWIWTAKGAPDAASESFLHDAVRVEWCKAYARNQRWREEEVLVLEEMRRSIHSLESERAEWMARSADSKAFSGRAAYAQRQMAARDSLIDVFKREFDDTPGKVVKKRARNAV</sequence>
<evidence type="ECO:0000259" key="2">
    <source>
        <dbReference type="Pfam" id="PF18803"/>
    </source>
</evidence>
<protein>
    <recommendedName>
        <fullName evidence="2">CxC2-like cysteine cluster KDZ transposase-associated domain-containing protein</fullName>
    </recommendedName>
</protein>
<dbReference type="OrthoDB" id="2804062at2759"/>
<reference evidence="3 4" key="1">
    <citation type="journal article" date="2015" name="Fungal Genet. Biol.">
        <title>Evolution of novel wood decay mechanisms in Agaricales revealed by the genome sequences of Fistulina hepatica and Cylindrobasidium torrendii.</title>
        <authorList>
            <person name="Floudas D."/>
            <person name="Held B.W."/>
            <person name="Riley R."/>
            <person name="Nagy L.G."/>
            <person name="Koehler G."/>
            <person name="Ransdell A.S."/>
            <person name="Younus H."/>
            <person name="Chow J."/>
            <person name="Chiniquy J."/>
            <person name="Lipzen A."/>
            <person name="Tritt A."/>
            <person name="Sun H."/>
            <person name="Haridas S."/>
            <person name="LaButti K."/>
            <person name="Ohm R.A."/>
            <person name="Kues U."/>
            <person name="Blanchette R.A."/>
            <person name="Grigoriev I.V."/>
            <person name="Minto R.E."/>
            <person name="Hibbett D.S."/>
        </authorList>
    </citation>
    <scope>NUCLEOTIDE SEQUENCE [LARGE SCALE GENOMIC DNA]</scope>
    <source>
        <strain evidence="3 4">FP15055 ss-10</strain>
    </source>
</reference>
<evidence type="ECO:0000256" key="1">
    <source>
        <dbReference type="SAM" id="MobiDB-lite"/>
    </source>
</evidence>
<name>A0A0D7AV97_9AGAR</name>
<feature type="domain" description="CxC2-like cysteine cluster KDZ transposase-associated" evidence="2">
    <location>
        <begin position="118"/>
        <end position="222"/>
    </location>
</feature>
<keyword evidence="4" id="KW-1185">Reference proteome</keyword>
<dbReference type="Pfam" id="PF18803">
    <property type="entry name" value="CxC2"/>
    <property type="match status" value="1"/>
</dbReference>
<dbReference type="Pfam" id="PF18758">
    <property type="entry name" value="KDZ"/>
    <property type="match status" value="1"/>
</dbReference>
<evidence type="ECO:0000313" key="4">
    <source>
        <dbReference type="Proteomes" id="UP000054007"/>
    </source>
</evidence>
<feature type="region of interest" description="Disordered" evidence="1">
    <location>
        <begin position="869"/>
        <end position="894"/>
    </location>
</feature>
<dbReference type="InterPro" id="IPR041457">
    <property type="entry name" value="CxC2_KDZ-assoc"/>
</dbReference>
<gene>
    <name evidence="3" type="ORF">CYLTODRAFT_405693</name>
</gene>